<evidence type="ECO:0000313" key="2">
    <source>
        <dbReference type="Proteomes" id="UP000789366"/>
    </source>
</evidence>
<feature type="non-terminal residue" evidence="1">
    <location>
        <position position="1"/>
    </location>
</feature>
<dbReference type="Proteomes" id="UP000789366">
    <property type="component" value="Unassembled WGS sequence"/>
</dbReference>
<organism evidence="1 2">
    <name type="scientific">Cetraspora pellucida</name>
    <dbReference type="NCBI Taxonomy" id="1433469"/>
    <lineage>
        <taxon>Eukaryota</taxon>
        <taxon>Fungi</taxon>
        <taxon>Fungi incertae sedis</taxon>
        <taxon>Mucoromycota</taxon>
        <taxon>Glomeromycotina</taxon>
        <taxon>Glomeromycetes</taxon>
        <taxon>Diversisporales</taxon>
        <taxon>Gigasporaceae</taxon>
        <taxon>Cetraspora</taxon>
    </lineage>
</organism>
<name>A0ACA9PQX7_9GLOM</name>
<protein>
    <submittedName>
        <fullName evidence="1">18164_t:CDS:1</fullName>
    </submittedName>
</protein>
<proteinExistence type="predicted"/>
<gene>
    <name evidence="1" type="ORF">SPELUC_LOCUS12369</name>
</gene>
<accession>A0ACA9PQX7</accession>
<keyword evidence="2" id="KW-1185">Reference proteome</keyword>
<evidence type="ECO:0000313" key="1">
    <source>
        <dbReference type="EMBL" id="CAG8720028.1"/>
    </source>
</evidence>
<comment type="caution">
    <text evidence="1">The sequence shown here is derived from an EMBL/GenBank/DDBJ whole genome shotgun (WGS) entry which is preliminary data.</text>
</comment>
<sequence length="61" mass="6411">YTKFAVSGGDVVVAVISCEYTRLAVSGGDVVAAVISCEYTELMVSRKSVDDDAVISNSSFE</sequence>
<dbReference type="EMBL" id="CAJVPW010029044">
    <property type="protein sequence ID" value="CAG8720028.1"/>
    <property type="molecule type" value="Genomic_DNA"/>
</dbReference>
<reference evidence="1" key="1">
    <citation type="submission" date="2021-06" db="EMBL/GenBank/DDBJ databases">
        <authorList>
            <person name="Kallberg Y."/>
            <person name="Tangrot J."/>
            <person name="Rosling A."/>
        </authorList>
    </citation>
    <scope>NUCLEOTIDE SEQUENCE</scope>
    <source>
        <strain evidence="1">28 12/20/2015</strain>
    </source>
</reference>
<feature type="non-terminal residue" evidence="1">
    <location>
        <position position="61"/>
    </location>
</feature>